<comment type="caution">
    <text evidence="1">The sequence shown here is derived from an EMBL/GenBank/DDBJ whole genome shotgun (WGS) entry which is preliminary data.</text>
</comment>
<reference evidence="1 2" key="1">
    <citation type="journal article" date="2017" name="Nat. Commun.">
        <title>Genome assembly with in vitro proximity ligation data and whole-genome triplication in lettuce.</title>
        <authorList>
            <person name="Reyes-Chin-Wo S."/>
            <person name="Wang Z."/>
            <person name="Yang X."/>
            <person name="Kozik A."/>
            <person name="Arikit S."/>
            <person name="Song C."/>
            <person name="Xia L."/>
            <person name="Froenicke L."/>
            <person name="Lavelle D.O."/>
            <person name="Truco M.J."/>
            <person name="Xia R."/>
            <person name="Zhu S."/>
            <person name="Xu C."/>
            <person name="Xu H."/>
            <person name="Xu X."/>
            <person name="Cox K."/>
            <person name="Korf I."/>
            <person name="Meyers B.C."/>
            <person name="Michelmore R.W."/>
        </authorList>
    </citation>
    <scope>NUCLEOTIDE SEQUENCE [LARGE SCALE GENOMIC DNA]</scope>
    <source>
        <strain evidence="2">cv. Salinas</strain>
        <tissue evidence="1">Seedlings</tissue>
    </source>
</reference>
<name>A0A9R1WTL2_LACSA</name>
<evidence type="ECO:0000313" key="1">
    <source>
        <dbReference type="EMBL" id="KAJ0186099.1"/>
    </source>
</evidence>
<dbReference type="AlphaFoldDB" id="A0A9R1WTL2"/>
<keyword evidence="2" id="KW-1185">Reference proteome</keyword>
<protein>
    <submittedName>
        <fullName evidence="1">Uncharacterized protein</fullName>
    </submittedName>
</protein>
<dbReference type="Proteomes" id="UP000235145">
    <property type="component" value="Unassembled WGS sequence"/>
</dbReference>
<dbReference type="EMBL" id="NBSK02000009">
    <property type="protein sequence ID" value="KAJ0186099.1"/>
    <property type="molecule type" value="Genomic_DNA"/>
</dbReference>
<accession>A0A9R1WTL2</accession>
<evidence type="ECO:0000313" key="2">
    <source>
        <dbReference type="Proteomes" id="UP000235145"/>
    </source>
</evidence>
<sequence length="99" mass="11334">MNCKIKMFYGNVGVIGLTRWIEKTESIIEISSLALRRVRSSSPTAHSQTQLCLGRMVVSRGDVTNRAGIVELDQERCRHLDLHQKVQRPHYPLPKFCDL</sequence>
<gene>
    <name evidence="1" type="ORF">LSAT_V11C900481700</name>
</gene>
<organism evidence="1 2">
    <name type="scientific">Lactuca sativa</name>
    <name type="common">Garden lettuce</name>
    <dbReference type="NCBI Taxonomy" id="4236"/>
    <lineage>
        <taxon>Eukaryota</taxon>
        <taxon>Viridiplantae</taxon>
        <taxon>Streptophyta</taxon>
        <taxon>Embryophyta</taxon>
        <taxon>Tracheophyta</taxon>
        <taxon>Spermatophyta</taxon>
        <taxon>Magnoliopsida</taxon>
        <taxon>eudicotyledons</taxon>
        <taxon>Gunneridae</taxon>
        <taxon>Pentapetalae</taxon>
        <taxon>asterids</taxon>
        <taxon>campanulids</taxon>
        <taxon>Asterales</taxon>
        <taxon>Asteraceae</taxon>
        <taxon>Cichorioideae</taxon>
        <taxon>Cichorieae</taxon>
        <taxon>Lactucinae</taxon>
        <taxon>Lactuca</taxon>
    </lineage>
</organism>
<proteinExistence type="predicted"/>